<accession>A0ABN0JWD9</accession>
<evidence type="ECO:0000313" key="3">
    <source>
        <dbReference type="Proteomes" id="UP000018433"/>
    </source>
</evidence>
<keyword evidence="3" id="KW-1185">Reference proteome</keyword>
<organism evidence="2 3">
    <name type="scientific">Acinetobacter soli NIPH 2899</name>
    <dbReference type="NCBI Taxonomy" id="1217677"/>
    <lineage>
        <taxon>Bacteria</taxon>
        <taxon>Pseudomonadati</taxon>
        <taxon>Pseudomonadota</taxon>
        <taxon>Gammaproteobacteria</taxon>
        <taxon>Moraxellales</taxon>
        <taxon>Moraxellaceae</taxon>
        <taxon>Acinetobacter</taxon>
    </lineage>
</organism>
<feature type="transmembrane region" description="Helical" evidence="1">
    <location>
        <begin position="162"/>
        <end position="188"/>
    </location>
</feature>
<dbReference type="RefSeq" id="WP_004947378.1">
    <property type="nucleotide sequence ID" value="NZ_KB849643.1"/>
</dbReference>
<name>A0ABN0JWD9_9GAMM</name>
<evidence type="ECO:0000313" key="2">
    <source>
        <dbReference type="EMBL" id="ENV59901.1"/>
    </source>
</evidence>
<dbReference type="EMBL" id="APPV01000011">
    <property type="protein sequence ID" value="ENV59901.1"/>
    <property type="molecule type" value="Genomic_DNA"/>
</dbReference>
<sequence>MWDFIHKIILLFLERKNKFKHASEKLDRVIKYFEDSKKIDQLDIEIYEKRIRRNGLAQELIGSRLVSFQLVDFVAKNKNITNFDIVAKNLALWDTSLSIVRDEENNIISIGINEKEYKKEKAMMLTSLVFGAFLFIYSIYLFKHNLIWLSDNLLIPELTAKILLWLLTFCLLCISIFLFISNLVLADLKRIVNLLSKKQ</sequence>
<comment type="caution">
    <text evidence="2">The sequence shown here is derived from an EMBL/GenBank/DDBJ whole genome shotgun (WGS) entry which is preliminary data.</text>
</comment>
<reference evidence="2 3" key="1">
    <citation type="submission" date="2013-02" db="EMBL/GenBank/DDBJ databases">
        <title>The Genome Sequence of Acinetobacter soli NIPH 2899.</title>
        <authorList>
            <consortium name="The Broad Institute Genome Sequencing Platform"/>
            <consortium name="The Broad Institute Genome Sequencing Center for Infectious Disease"/>
            <person name="Cerqueira G."/>
            <person name="Feldgarden M."/>
            <person name="Courvalin P."/>
            <person name="Perichon B."/>
            <person name="Grillot-Courvalin C."/>
            <person name="Clermont D."/>
            <person name="Rocha E."/>
            <person name="Yoon E.-J."/>
            <person name="Nemec A."/>
            <person name="Walker B."/>
            <person name="Young S.K."/>
            <person name="Zeng Q."/>
            <person name="Gargeya S."/>
            <person name="Fitzgerald M."/>
            <person name="Haas B."/>
            <person name="Abouelleil A."/>
            <person name="Alvarado L."/>
            <person name="Arachchi H.M."/>
            <person name="Berlin A.M."/>
            <person name="Chapman S.B."/>
            <person name="Dewar J."/>
            <person name="Goldberg J."/>
            <person name="Griggs A."/>
            <person name="Gujja S."/>
            <person name="Hansen M."/>
            <person name="Howarth C."/>
            <person name="Imamovic A."/>
            <person name="Larimer J."/>
            <person name="McCowan C."/>
            <person name="Murphy C."/>
            <person name="Neiman D."/>
            <person name="Pearson M."/>
            <person name="Priest M."/>
            <person name="Roberts A."/>
            <person name="Saif S."/>
            <person name="Shea T."/>
            <person name="Sisk P."/>
            <person name="Sykes S."/>
            <person name="Wortman J."/>
            <person name="Nusbaum C."/>
            <person name="Birren B."/>
        </authorList>
    </citation>
    <scope>NUCLEOTIDE SEQUENCE [LARGE SCALE GENOMIC DNA]</scope>
    <source>
        <strain evidence="2 3">NIPH 2899</strain>
    </source>
</reference>
<protein>
    <submittedName>
        <fullName evidence="2">Uncharacterized protein</fullName>
    </submittedName>
</protein>
<evidence type="ECO:0000256" key="1">
    <source>
        <dbReference type="SAM" id="Phobius"/>
    </source>
</evidence>
<dbReference type="Proteomes" id="UP000018433">
    <property type="component" value="Unassembled WGS sequence"/>
</dbReference>
<feature type="transmembrane region" description="Helical" evidence="1">
    <location>
        <begin position="122"/>
        <end position="142"/>
    </location>
</feature>
<proteinExistence type="predicted"/>
<gene>
    <name evidence="2" type="ORF">F950_02455</name>
</gene>
<keyword evidence="1" id="KW-0472">Membrane</keyword>
<keyword evidence="1" id="KW-1133">Transmembrane helix</keyword>
<keyword evidence="1" id="KW-0812">Transmembrane</keyword>